<feature type="region of interest" description="Disordered" evidence="1">
    <location>
        <begin position="40"/>
        <end position="68"/>
    </location>
</feature>
<gene>
    <name evidence="2" type="ORF">RIMI_LOCUS8716411</name>
</gene>
<reference evidence="2" key="1">
    <citation type="submission" date="2023-07" db="EMBL/GenBank/DDBJ databases">
        <authorList>
            <person name="Stuckert A."/>
        </authorList>
    </citation>
    <scope>NUCLEOTIDE SEQUENCE</scope>
</reference>
<keyword evidence="3" id="KW-1185">Reference proteome</keyword>
<feature type="compositionally biased region" description="Basic and acidic residues" evidence="1">
    <location>
        <begin position="43"/>
        <end position="54"/>
    </location>
</feature>
<dbReference type="EMBL" id="CAUEEQ010017517">
    <property type="protein sequence ID" value="CAJ0940558.1"/>
    <property type="molecule type" value="Genomic_DNA"/>
</dbReference>
<proteinExistence type="predicted"/>
<evidence type="ECO:0000256" key="1">
    <source>
        <dbReference type="SAM" id="MobiDB-lite"/>
    </source>
</evidence>
<evidence type="ECO:0008006" key="4">
    <source>
        <dbReference type="Google" id="ProtNLM"/>
    </source>
</evidence>
<comment type="caution">
    <text evidence="2">The sequence shown here is derived from an EMBL/GenBank/DDBJ whole genome shotgun (WGS) entry which is preliminary data.</text>
</comment>
<sequence length="189" mass="21837">MEEWEYLEGHQDRYQDVMMEELRPLTPRDTRQVMYSVCVSTDGSRRRNPPERCPRPLYPQDCPEENHNIPEDHQGEDLIDIKVEVIHGAQEAIAIWADQQDGSRRRNPPERCPRPLCPQDCPEENHNIPEDHQAHQGLCKRNVTPADHSIKVCISKVTTSLLSPDVCPNSGLPPHMGYQRTQEKLDNNF</sequence>
<organism evidence="2 3">
    <name type="scientific">Ranitomeya imitator</name>
    <name type="common">mimic poison frog</name>
    <dbReference type="NCBI Taxonomy" id="111125"/>
    <lineage>
        <taxon>Eukaryota</taxon>
        <taxon>Metazoa</taxon>
        <taxon>Chordata</taxon>
        <taxon>Craniata</taxon>
        <taxon>Vertebrata</taxon>
        <taxon>Euteleostomi</taxon>
        <taxon>Amphibia</taxon>
        <taxon>Batrachia</taxon>
        <taxon>Anura</taxon>
        <taxon>Neobatrachia</taxon>
        <taxon>Hyloidea</taxon>
        <taxon>Dendrobatidae</taxon>
        <taxon>Dendrobatinae</taxon>
        <taxon>Ranitomeya</taxon>
    </lineage>
</organism>
<protein>
    <recommendedName>
        <fullName evidence="4">KRAB domain-containing protein</fullName>
    </recommendedName>
</protein>
<evidence type="ECO:0000313" key="2">
    <source>
        <dbReference type="EMBL" id="CAJ0940558.1"/>
    </source>
</evidence>
<name>A0ABN9LFJ9_9NEOB</name>
<accession>A0ABN9LFJ9</accession>
<evidence type="ECO:0000313" key="3">
    <source>
        <dbReference type="Proteomes" id="UP001176940"/>
    </source>
</evidence>
<dbReference type="Proteomes" id="UP001176940">
    <property type="component" value="Unassembled WGS sequence"/>
</dbReference>